<dbReference type="AlphaFoldDB" id="A0ABD1Y910"/>
<sequence length="191" mass="20782">MGDSSATVASAFIGAASTSTGDASTFIGVGSTGPTVNTPLGVVPTPTSTDIIGILQTLATLIRQQSAGEREDYTSYFLDWIEQQPGRVMDLSELLREFERRYNQLLAIEKLSLETRRTELFLRAADDVSTDRLCFMLANRMVEAAQPIQQMPMDVPQQPAAFLGVRPAQVPTLVAAPAPVPRAQRRRDGQD</sequence>
<proteinExistence type="predicted"/>
<evidence type="ECO:0000313" key="1">
    <source>
        <dbReference type="EMBL" id="KAL2623216.1"/>
    </source>
</evidence>
<reference evidence="1 2" key="1">
    <citation type="submission" date="2024-09" db="EMBL/GenBank/DDBJ databases">
        <title>Chromosome-scale assembly of Riccia fluitans.</title>
        <authorList>
            <person name="Paukszto L."/>
            <person name="Sawicki J."/>
            <person name="Karawczyk K."/>
            <person name="Piernik-Szablinska J."/>
            <person name="Szczecinska M."/>
            <person name="Mazdziarz M."/>
        </authorList>
    </citation>
    <scope>NUCLEOTIDE SEQUENCE [LARGE SCALE GENOMIC DNA]</scope>
    <source>
        <strain evidence="1">Rf_01</strain>
        <tissue evidence="1">Aerial parts of the thallus</tissue>
    </source>
</reference>
<evidence type="ECO:0000313" key="2">
    <source>
        <dbReference type="Proteomes" id="UP001605036"/>
    </source>
</evidence>
<accession>A0ABD1Y910</accession>
<name>A0ABD1Y910_9MARC</name>
<organism evidence="1 2">
    <name type="scientific">Riccia fluitans</name>
    <dbReference type="NCBI Taxonomy" id="41844"/>
    <lineage>
        <taxon>Eukaryota</taxon>
        <taxon>Viridiplantae</taxon>
        <taxon>Streptophyta</taxon>
        <taxon>Embryophyta</taxon>
        <taxon>Marchantiophyta</taxon>
        <taxon>Marchantiopsida</taxon>
        <taxon>Marchantiidae</taxon>
        <taxon>Marchantiales</taxon>
        <taxon>Ricciaceae</taxon>
        <taxon>Riccia</taxon>
    </lineage>
</organism>
<dbReference type="Proteomes" id="UP001605036">
    <property type="component" value="Unassembled WGS sequence"/>
</dbReference>
<comment type="caution">
    <text evidence="1">The sequence shown here is derived from an EMBL/GenBank/DDBJ whole genome shotgun (WGS) entry which is preliminary data.</text>
</comment>
<keyword evidence="2" id="KW-1185">Reference proteome</keyword>
<dbReference type="EMBL" id="JBHFFA010000006">
    <property type="protein sequence ID" value="KAL2623216.1"/>
    <property type="molecule type" value="Genomic_DNA"/>
</dbReference>
<gene>
    <name evidence="1" type="ORF">R1flu_003421</name>
</gene>
<protein>
    <submittedName>
        <fullName evidence="1">Uncharacterized protein</fullName>
    </submittedName>
</protein>